<feature type="domain" description="Gfo/Idh/MocA-like oxidoreductase N-terminal" evidence="1">
    <location>
        <begin position="32"/>
        <end position="137"/>
    </location>
</feature>
<dbReference type="Pfam" id="PF01408">
    <property type="entry name" value="GFO_IDH_MocA"/>
    <property type="match status" value="1"/>
</dbReference>
<accession>A0A5E8HBA3</accession>
<dbReference type="InterPro" id="IPR036291">
    <property type="entry name" value="NAD(P)-bd_dom_sf"/>
</dbReference>
<gene>
    <name evidence="2" type="ORF">LEP1GSC202_3363</name>
</gene>
<dbReference type="GO" id="GO:0000166">
    <property type="term" value="F:nucleotide binding"/>
    <property type="evidence" value="ECO:0007669"/>
    <property type="project" value="InterPro"/>
</dbReference>
<dbReference type="AlphaFoldDB" id="A0A5E8HBA3"/>
<proteinExistence type="predicted"/>
<dbReference type="EMBL" id="AOGX02000024">
    <property type="protein sequence ID" value="EOQ88047.1"/>
    <property type="molecule type" value="Genomic_DNA"/>
</dbReference>
<dbReference type="SUPFAM" id="SSF55347">
    <property type="entry name" value="Glyceraldehyde-3-phosphate dehydrogenase-like, C-terminal domain"/>
    <property type="match status" value="1"/>
</dbReference>
<dbReference type="Gene3D" id="3.40.50.720">
    <property type="entry name" value="NAD(P)-binding Rossmann-like Domain"/>
    <property type="match status" value="1"/>
</dbReference>
<dbReference type="STRING" id="1249483.LEP1GSC202_3363"/>
<dbReference type="SUPFAM" id="SSF51735">
    <property type="entry name" value="NAD(P)-binding Rossmann-fold domains"/>
    <property type="match status" value="1"/>
</dbReference>
<evidence type="ECO:0000313" key="2">
    <source>
        <dbReference type="EMBL" id="EOQ88047.1"/>
    </source>
</evidence>
<evidence type="ECO:0000259" key="1">
    <source>
        <dbReference type="Pfam" id="PF01408"/>
    </source>
</evidence>
<dbReference type="OrthoDB" id="9815825at2"/>
<name>A0A5E8HBA3_9LEPT</name>
<dbReference type="Gene3D" id="3.30.360.10">
    <property type="entry name" value="Dihydrodipicolinate Reductase, domain 2"/>
    <property type="match status" value="1"/>
</dbReference>
<dbReference type="PANTHER" id="PTHR43249:SF1">
    <property type="entry name" value="D-GLUCOSIDE 3-DEHYDROGENASE"/>
    <property type="match status" value="1"/>
</dbReference>
<dbReference type="InterPro" id="IPR052515">
    <property type="entry name" value="Gfo/Idh/MocA_Oxidoreductase"/>
</dbReference>
<protein>
    <submittedName>
        <fullName evidence="2">Oxidoreductase, NAD-binding domain protein</fullName>
    </submittedName>
</protein>
<dbReference type="PANTHER" id="PTHR43249">
    <property type="entry name" value="UDP-N-ACETYL-2-AMINO-2-DEOXY-D-GLUCURONATE OXIDASE"/>
    <property type="match status" value="1"/>
</dbReference>
<evidence type="ECO:0000313" key="3">
    <source>
        <dbReference type="Proteomes" id="UP000013996"/>
    </source>
</evidence>
<dbReference type="Proteomes" id="UP000013996">
    <property type="component" value="Unassembled WGS sequence"/>
</dbReference>
<dbReference type="RefSeq" id="WP_015678075.1">
    <property type="nucleotide sequence ID" value="NZ_AOGX02000024.1"/>
</dbReference>
<organism evidence="2 3">
    <name type="scientific">Leptospira yanagawae serovar Saopaulo str. Sao Paulo = ATCC 700523</name>
    <dbReference type="NCBI Taxonomy" id="1249483"/>
    <lineage>
        <taxon>Bacteria</taxon>
        <taxon>Pseudomonadati</taxon>
        <taxon>Spirochaetota</taxon>
        <taxon>Spirochaetia</taxon>
        <taxon>Leptospirales</taxon>
        <taxon>Leptospiraceae</taxon>
        <taxon>Leptospira</taxon>
    </lineage>
</organism>
<dbReference type="InterPro" id="IPR000683">
    <property type="entry name" value="Gfo/Idh/MocA-like_OxRdtase_N"/>
</dbReference>
<comment type="caution">
    <text evidence="2">The sequence shown here is derived from an EMBL/GenBank/DDBJ whole genome shotgun (WGS) entry which is preliminary data.</text>
</comment>
<sequence>MKKYSAAVVGLGSIGQGLDYDLDVNRKDICLTHASSYYQHYGFQLVAGVDTSDSFRAKFKSKFQAPAFLTVSELEKIKPDVISICVPSHLHKSIFDEVIDLGPKAIVCEKPISDSLLEADEMVKKAQSKQCLLIVNFIRRFEKGNLELKKKFDRNEFGKIRKVSVFYSKGVLNNGSHFINLLSFFFGEPVYCRVIQKGNVLGNLDIEPDFLLKFQNGVDAYFIAGTETDFSVKEIVFLTEKGIINYQQGGMKIEYFPVDISSIFKDYKIKSLESQPVTTDFNRYQWYTVDALYNHLEHGVDCNSDGLSALHTQLVVDKIFSQYNQMEGMK</sequence>
<reference evidence="2 3" key="1">
    <citation type="submission" date="2013-04" db="EMBL/GenBank/DDBJ databases">
        <authorList>
            <person name="Harkins D.M."/>
            <person name="Durkin A.S."/>
            <person name="Brinkac L.M."/>
            <person name="Haft D.H."/>
            <person name="Selengut J.D."/>
            <person name="Sanka R."/>
            <person name="DePew J."/>
            <person name="Purushe J."/>
            <person name="Hartskeerl R.A."/>
            <person name="Ahmed A."/>
            <person name="van der Linden H."/>
            <person name="Goris M.G.A."/>
            <person name="Vinetz J.M."/>
            <person name="Sutton G.G."/>
            <person name="Nierman W.C."/>
            <person name="Fouts D.E."/>
        </authorList>
    </citation>
    <scope>NUCLEOTIDE SEQUENCE [LARGE SCALE GENOMIC DNA]</scope>
    <source>
        <strain evidence="2 3">Sao Paulo</strain>
    </source>
</reference>